<feature type="transmembrane region" description="Helical" evidence="1">
    <location>
        <begin position="12"/>
        <end position="43"/>
    </location>
</feature>
<evidence type="ECO:0000313" key="3">
    <source>
        <dbReference type="Proteomes" id="UP000252479"/>
    </source>
</evidence>
<keyword evidence="1" id="KW-1133">Transmembrane helix</keyword>
<dbReference type="Proteomes" id="UP000252479">
    <property type="component" value="Unassembled WGS sequence"/>
</dbReference>
<organism evidence="2 3">
    <name type="scientific">Vibrio casei</name>
    <dbReference type="NCBI Taxonomy" id="673372"/>
    <lineage>
        <taxon>Bacteria</taxon>
        <taxon>Pseudomonadati</taxon>
        <taxon>Pseudomonadota</taxon>
        <taxon>Gammaproteobacteria</taxon>
        <taxon>Vibrionales</taxon>
        <taxon>Vibrionaceae</taxon>
        <taxon>Vibrio</taxon>
    </lineage>
</organism>
<sequence length="152" mass="17094">MDWMLNYLPQILMSVGVIALIIEVVVLGFATFIFFFIGLALFITGLSMYFGWLDASINMAIWSSIILTIVFALVLWRPFKKLQNKQATQDTASDFAQETFELTGDVNRTSNDVLHAYSGISWKVRSEQPLQAGQVVKVVKTEVGILWVKAIN</sequence>
<protein>
    <submittedName>
        <fullName evidence="2">NfeD family protein</fullName>
    </submittedName>
</protein>
<keyword evidence="1" id="KW-0812">Transmembrane</keyword>
<dbReference type="EMBL" id="QPGL01000001">
    <property type="protein sequence ID" value="RCS73479.1"/>
    <property type="molecule type" value="Genomic_DNA"/>
</dbReference>
<dbReference type="AlphaFoldDB" id="A0A368LNK3"/>
<dbReference type="OrthoDB" id="7863671at2"/>
<gene>
    <name evidence="2" type="ORF">CIK83_07510</name>
</gene>
<evidence type="ECO:0000256" key="1">
    <source>
        <dbReference type="SAM" id="Phobius"/>
    </source>
</evidence>
<dbReference type="RefSeq" id="WP_086959209.1">
    <property type="nucleotide sequence ID" value="NZ_AP018680.1"/>
</dbReference>
<dbReference type="PANTHER" id="PTHR33507">
    <property type="entry name" value="INNER MEMBRANE PROTEIN YBBJ"/>
    <property type="match status" value="1"/>
</dbReference>
<keyword evidence="1" id="KW-0472">Membrane</keyword>
<dbReference type="InterPro" id="IPR052165">
    <property type="entry name" value="Membrane_assoc_protease"/>
</dbReference>
<feature type="transmembrane region" description="Helical" evidence="1">
    <location>
        <begin position="55"/>
        <end position="76"/>
    </location>
</feature>
<dbReference type="GeneID" id="303188765"/>
<evidence type="ECO:0000313" key="2">
    <source>
        <dbReference type="EMBL" id="RCS73479.1"/>
    </source>
</evidence>
<accession>A0A368LNK3</accession>
<reference evidence="2 3" key="1">
    <citation type="journal article" date="2017" name="Elife">
        <title>Extensive horizontal gene transfer in cheese-associated bacteria.</title>
        <authorList>
            <person name="Bonham K.S."/>
            <person name="Wolfe B.E."/>
            <person name="Dutton R.J."/>
        </authorList>
    </citation>
    <scope>NUCLEOTIDE SEQUENCE [LARGE SCALE GENOMIC DNA]</scope>
    <source>
        <strain evidence="2 3">JB196</strain>
    </source>
</reference>
<proteinExistence type="predicted"/>
<keyword evidence="3" id="KW-1185">Reference proteome</keyword>
<comment type="caution">
    <text evidence="2">The sequence shown here is derived from an EMBL/GenBank/DDBJ whole genome shotgun (WGS) entry which is preliminary data.</text>
</comment>
<name>A0A368LNK3_9VIBR</name>